<dbReference type="InterPro" id="IPR022346">
    <property type="entry name" value="T2SS_GspH"/>
</dbReference>
<dbReference type="NCBIfam" id="TIGR02532">
    <property type="entry name" value="IV_pilin_GFxxxE"/>
    <property type="match status" value="1"/>
</dbReference>
<keyword evidence="8 11" id="KW-0472">Membrane</keyword>
<accession>A0ABW3P8K4</accession>
<evidence type="ECO:0000256" key="10">
    <source>
        <dbReference type="ARBA" id="ARBA00030775"/>
    </source>
</evidence>
<dbReference type="SUPFAM" id="SSF54523">
    <property type="entry name" value="Pili subunits"/>
    <property type="match status" value="1"/>
</dbReference>
<dbReference type="Gene3D" id="3.55.40.10">
    <property type="entry name" value="minor pseudopilin epsh domain"/>
    <property type="match status" value="1"/>
</dbReference>
<dbReference type="EMBL" id="JBHTLN010000001">
    <property type="protein sequence ID" value="MFD1122574.1"/>
    <property type="molecule type" value="Genomic_DNA"/>
</dbReference>
<protein>
    <recommendedName>
        <fullName evidence="2">Type II secretion system protein H</fullName>
    </recommendedName>
    <alternativeName>
        <fullName evidence="10">General secretion pathway protein H</fullName>
    </alternativeName>
</protein>
<organism evidence="13 14">
    <name type="scientific">Methylophilus flavus</name>
    <dbReference type="NCBI Taxonomy" id="640084"/>
    <lineage>
        <taxon>Bacteria</taxon>
        <taxon>Pseudomonadati</taxon>
        <taxon>Pseudomonadota</taxon>
        <taxon>Betaproteobacteria</taxon>
        <taxon>Nitrosomonadales</taxon>
        <taxon>Methylophilaceae</taxon>
        <taxon>Methylophilus</taxon>
    </lineage>
</organism>
<evidence type="ECO:0000313" key="14">
    <source>
        <dbReference type="Proteomes" id="UP001597206"/>
    </source>
</evidence>
<comment type="caution">
    <text evidence="13">The sequence shown here is derived from an EMBL/GenBank/DDBJ whole genome shotgun (WGS) entry which is preliminary data.</text>
</comment>
<dbReference type="RefSeq" id="WP_379033191.1">
    <property type="nucleotide sequence ID" value="NZ_JBHTLN010000001.1"/>
</dbReference>
<evidence type="ECO:0000313" key="13">
    <source>
        <dbReference type="EMBL" id="MFD1122574.1"/>
    </source>
</evidence>
<evidence type="ECO:0000256" key="1">
    <source>
        <dbReference type="ARBA" id="ARBA00004377"/>
    </source>
</evidence>
<feature type="domain" description="General secretion pathway GspH" evidence="12">
    <location>
        <begin position="42"/>
        <end position="154"/>
    </location>
</feature>
<feature type="transmembrane region" description="Helical" evidence="11">
    <location>
        <begin position="6"/>
        <end position="29"/>
    </location>
</feature>
<gene>
    <name evidence="13" type="ORF">ACFQ2T_08690</name>
</gene>
<dbReference type="Pfam" id="PF07963">
    <property type="entry name" value="N_methyl"/>
    <property type="match status" value="1"/>
</dbReference>
<keyword evidence="3" id="KW-1003">Cell membrane</keyword>
<evidence type="ECO:0000256" key="9">
    <source>
        <dbReference type="ARBA" id="ARBA00025772"/>
    </source>
</evidence>
<evidence type="ECO:0000256" key="11">
    <source>
        <dbReference type="SAM" id="Phobius"/>
    </source>
</evidence>
<evidence type="ECO:0000256" key="4">
    <source>
        <dbReference type="ARBA" id="ARBA00022481"/>
    </source>
</evidence>
<evidence type="ECO:0000256" key="6">
    <source>
        <dbReference type="ARBA" id="ARBA00022692"/>
    </source>
</evidence>
<keyword evidence="7 11" id="KW-1133">Transmembrane helix</keyword>
<keyword evidence="14" id="KW-1185">Reference proteome</keyword>
<keyword evidence="4" id="KW-0488">Methylation</keyword>
<evidence type="ECO:0000256" key="8">
    <source>
        <dbReference type="ARBA" id="ARBA00023136"/>
    </source>
</evidence>
<proteinExistence type="inferred from homology"/>
<keyword evidence="5" id="KW-0997">Cell inner membrane</keyword>
<dbReference type="PROSITE" id="PS00409">
    <property type="entry name" value="PROKAR_NTER_METHYL"/>
    <property type="match status" value="1"/>
</dbReference>
<evidence type="ECO:0000259" key="12">
    <source>
        <dbReference type="Pfam" id="PF12019"/>
    </source>
</evidence>
<dbReference type="Pfam" id="PF12019">
    <property type="entry name" value="GspH"/>
    <property type="match status" value="1"/>
</dbReference>
<evidence type="ECO:0000256" key="3">
    <source>
        <dbReference type="ARBA" id="ARBA00022475"/>
    </source>
</evidence>
<name>A0ABW3P8K4_9PROT</name>
<reference evidence="14" key="1">
    <citation type="journal article" date="2019" name="Int. J. Syst. Evol. Microbiol.">
        <title>The Global Catalogue of Microorganisms (GCM) 10K type strain sequencing project: providing services to taxonomists for standard genome sequencing and annotation.</title>
        <authorList>
            <consortium name="The Broad Institute Genomics Platform"/>
            <consortium name="The Broad Institute Genome Sequencing Center for Infectious Disease"/>
            <person name="Wu L."/>
            <person name="Ma J."/>
        </authorList>
    </citation>
    <scope>NUCLEOTIDE SEQUENCE [LARGE SCALE GENOMIC DNA]</scope>
    <source>
        <strain evidence="14">CCUG 58411</strain>
    </source>
</reference>
<dbReference type="InterPro" id="IPR045584">
    <property type="entry name" value="Pilin-like"/>
</dbReference>
<dbReference type="Proteomes" id="UP001597206">
    <property type="component" value="Unassembled WGS sequence"/>
</dbReference>
<comment type="similarity">
    <text evidence="9">Belongs to the GSP H family.</text>
</comment>
<sequence>MQQQGFSLIELVVTVVVMMAVSMFAIPAFQSSIGNSQIRTVTESIKNGLQQARVEAIKRNTRIRFTLQANGAWELGCVAPADAVACPAIISQKSASEGSSANVAIIADYPSAVFTGFGTRDPGVANGLSRVDVSSIQVARAERRDLRIILAAGGHARVCDPAVNAVGDIRKC</sequence>
<comment type="subcellular location">
    <subcellularLocation>
        <location evidence="1">Cell inner membrane</location>
        <topology evidence="1">Single-pass membrane protein</topology>
    </subcellularLocation>
</comment>
<evidence type="ECO:0000256" key="2">
    <source>
        <dbReference type="ARBA" id="ARBA00021549"/>
    </source>
</evidence>
<evidence type="ECO:0000256" key="7">
    <source>
        <dbReference type="ARBA" id="ARBA00022989"/>
    </source>
</evidence>
<dbReference type="InterPro" id="IPR012902">
    <property type="entry name" value="N_methyl_site"/>
</dbReference>
<keyword evidence="6 11" id="KW-0812">Transmembrane</keyword>
<evidence type="ECO:0000256" key="5">
    <source>
        <dbReference type="ARBA" id="ARBA00022519"/>
    </source>
</evidence>